<comment type="similarity">
    <text evidence="2 9">Belongs to the GPI family.</text>
</comment>
<dbReference type="Pfam" id="PF00342">
    <property type="entry name" value="PGI"/>
    <property type="match status" value="1"/>
</dbReference>
<comment type="caution">
    <text evidence="10">The sequence shown here is derived from an EMBL/GenBank/DDBJ whole genome shotgun (WGS) entry which is preliminary data.</text>
</comment>
<evidence type="ECO:0000313" key="10">
    <source>
        <dbReference type="EMBL" id="KAK3606943.1"/>
    </source>
</evidence>
<evidence type="ECO:0000256" key="1">
    <source>
        <dbReference type="ARBA" id="ARBA00004926"/>
    </source>
</evidence>
<protein>
    <recommendedName>
        <fullName evidence="4 9">Glucose-6-phosphate isomerase</fullName>
        <ecNumber evidence="3 9">5.3.1.9</ecNumber>
    </recommendedName>
</protein>
<evidence type="ECO:0000256" key="7">
    <source>
        <dbReference type="ARBA" id="ARBA00023235"/>
    </source>
</evidence>
<evidence type="ECO:0000313" key="11">
    <source>
        <dbReference type="Proteomes" id="UP001195483"/>
    </source>
</evidence>
<evidence type="ECO:0000256" key="2">
    <source>
        <dbReference type="ARBA" id="ARBA00006604"/>
    </source>
</evidence>
<dbReference type="GO" id="GO:0051156">
    <property type="term" value="P:glucose 6-phosphate metabolic process"/>
    <property type="evidence" value="ECO:0007669"/>
    <property type="project" value="TreeGrafter"/>
</dbReference>
<reference evidence="10" key="3">
    <citation type="submission" date="2023-05" db="EMBL/GenBank/DDBJ databases">
        <authorList>
            <person name="Smith C.H."/>
        </authorList>
    </citation>
    <scope>NUCLEOTIDE SEQUENCE</scope>
    <source>
        <strain evidence="10">CHS0354</strain>
        <tissue evidence="10">Mantle</tissue>
    </source>
</reference>
<keyword evidence="6 9" id="KW-0324">Glycolysis</keyword>
<dbReference type="InterPro" id="IPR018189">
    <property type="entry name" value="Phosphoglucose_isomerase_CS"/>
</dbReference>
<dbReference type="PRINTS" id="PR00662">
    <property type="entry name" value="G6PISOMERASE"/>
</dbReference>
<dbReference type="InterPro" id="IPR001672">
    <property type="entry name" value="G6P_Isomerase"/>
</dbReference>
<dbReference type="InterPro" id="IPR035482">
    <property type="entry name" value="SIS_PGI_2"/>
</dbReference>
<dbReference type="Proteomes" id="UP001195483">
    <property type="component" value="Unassembled WGS sequence"/>
</dbReference>
<name>A0AAE0W9E0_9BIVA</name>
<dbReference type="GO" id="GO:0006096">
    <property type="term" value="P:glycolytic process"/>
    <property type="evidence" value="ECO:0007669"/>
    <property type="project" value="UniProtKB-KW"/>
</dbReference>
<dbReference type="GO" id="GO:0005829">
    <property type="term" value="C:cytosol"/>
    <property type="evidence" value="ECO:0007669"/>
    <property type="project" value="TreeGrafter"/>
</dbReference>
<dbReference type="EMBL" id="JAEAOA010001141">
    <property type="protein sequence ID" value="KAK3606943.1"/>
    <property type="molecule type" value="Genomic_DNA"/>
</dbReference>
<sequence>MNTEFSEQLNKLAGNITQSHLRKLFTDDPARAEKFRLSLGGLMFDYSKHLITAEVMRLLVQLAEKSGVKEHTQAMFRGDKINFTEDRAVLHTALRGSTSPSADGKPVAPDITSVLSRMAEFTDKIRTGKMTGSTGKPINTIVNIGIGGSDLGVEMVYEALRFYAHPELTVRFVSNIDPAHISETLKGLNPEQTLFIICSKTFTTQETLSNAKAAQAFLKSRIGSAYNSARHFAAVSAAPEKAAAFGISPELVFPMWDWVGGRYSICSAVGLAQADMESNGKSCAEGKTVNWQTGPVIWGEPGTNGQHSFFQLLHQGTKLIPADFIGFIRPLAPTDDMHDILTAHFFAQQEVLAFGKTAEELRRENEPEALIPYKVMPGNRPSGCLFFDELTPKSLGMLIALYEHKIFVQGVIWKLNSFDQWGVELGKKKAGHILSEIKSGKT</sequence>
<evidence type="ECO:0000256" key="8">
    <source>
        <dbReference type="ARBA" id="ARBA00029321"/>
    </source>
</evidence>
<proteinExistence type="inferred from homology"/>
<dbReference type="GO" id="GO:0004347">
    <property type="term" value="F:glucose-6-phosphate isomerase activity"/>
    <property type="evidence" value="ECO:0007669"/>
    <property type="project" value="UniProtKB-EC"/>
</dbReference>
<evidence type="ECO:0000256" key="4">
    <source>
        <dbReference type="ARBA" id="ARBA00018388"/>
    </source>
</evidence>
<evidence type="ECO:0000256" key="3">
    <source>
        <dbReference type="ARBA" id="ARBA00011952"/>
    </source>
</evidence>
<dbReference type="AlphaFoldDB" id="A0AAE0W9E0"/>
<dbReference type="CDD" id="cd05016">
    <property type="entry name" value="SIS_PGI_2"/>
    <property type="match status" value="1"/>
</dbReference>
<accession>A0AAE0W9E0</accession>
<gene>
    <name evidence="10" type="ORF">CHS0354_018539</name>
</gene>
<reference evidence="10" key="2">
    <citation type="journal article" date="2021" name="Genome Biol. Evol.">
        <title>Developing a high-quality reference genome for a parasitic bivalve with doubly uniparental inheritance (Bivalvia: Unionida).</title>
        <authorList>
            <person name="Smith C.H."/>
        </authorList>
    </citation>
    <scope>NUCLEOTIDE SEQUENCE</scope>
    <source>
        <strain evidence="10">CHS0354</strain>
        <tissue evidence="10">Mantle</tissue>
    </source>
</reference>
<dbReference type="PANTHER" id="PTHR11469">
    <property type="entry name" value="GLUCOSE-6-PHOSPHATE ISOMERASE"/>
    <property type="match status" value="1"/>
</dbReference>
<comment type="pathway">
    <text evidence="1 9">Carbohydrate degradation; glycolysis; D-glyceraldehyde 3-phosphate and glycerone phosphate from D-glucose: step 2/4.</text>
</comment>
<organism evidence="10 11">
    <name type="scientific">Potamilus streckersoni</name>
    <dbReference type="NCBI Taxonomy" id="2493646"/>
    <lineage>
        <taxon>Eukaryota</taxon>
        <taxon>Metazoa</taxon>
        <taxon>Spiralia</taxon>
        <taxon>Lophotrochozoa</taxon>
        <taxon>Mollusca</taxon>
        <taxon>Bivalvia</taxon>
        <taxon>Autobranchia</taxon>
        <taxon>Heteroconchia</taxon>
        <taxon>Palaeoheterodonta</taxon>
        <taxon>Unionida</taxon>
        <taxon>Unionoidea</taxon>
        <taxon>Unionidae</taxon>
        <taxon>Ambleminae</taxon>
        <taxon>Lampsilini</taxon>
        <taxon>Potamilus</taxon>
    </lineage>
</organism>
<dbReference type="HAMAP" id="MF_00473">
    <property type="entry name" value="G6P_isomerase"/>
    <property type="match status" value="1"/>
</dbReference>
<dbReference type="InterPro" id="IPR035476">
    <property type="entry name" value="SIS_PGI_1"/>
</dbReference>
<evidence type="ECO:0000256" key="6">
    <source>
        <dbReference type="ARBA" id="ARBA00023152"/>
    </source>
</evidence>
<comment type="catalytic activity">
    <reaction evidence="8 9">
        <text>alpha-D-glucose 6-phosphate = beta-D-fructose 6-phosphate</text>
        <dbReference type="Rhea" id="RHEA:11816"/>
        <dbReference type="ChEBI" id="CHEBI:57634"/>
        <dbReference type="ChEBI" id="CHEBI:58225"/>
        <dbReference type="EC" id="5.3.1.9"/>
    </reaction>
</comment>
<dbReference type="InterPro" id="IPR046348">
    <property type="entry name" value="SIS_dom_sf"/>
</dbReference>
<dbReference type="InterPro" id="IPR023096">
    <property type="entry name" value="G6P_Isomerase_C"/>
</dbReference>
<evidence type="ECO:0000256" key="5">
    <source>
        <dbReference type="ARBA" id="ARBA00022432"/>
    </source>
</evidence>
<reference evidence="10" key="1">
    <citation type="journal article" date="2021" name="Genome Biol. Evol.">
        <title>A High-Quality Reference Genome for a Parasitic Bivalve with Doubly Uniparental Inheritance (Bivalvia: Unionida).</title>
        <authorList>
            <person name="Smith C.H."/>
        </authorList>
    </citation>
    <scope>NUCLEOTIDE SEQUENCE</scope>
    <source>
        <strain evidence="10">CHS0354</strain>
    </source>
</reference>
<dbReference type="PROSITE" id="PS00174">
    <property type="entry name" value="P_GLUCOSE_ISOMERASE_2"/>
    <property type="match status" value="1"/>
</dbReference>
<dbReference type="PROSITE" id="PS51463">
    <property type="entry name" value="P_GLUCOSE_ISOMERASE_3"/>
    <property type="match status" value="1"/>
</dbReference>
<dbReference type="PANTHER" id="PTHR11469:SF1">
    <property type="entry name" value="GLUCOSE-6-PHOSPHATE ISOMERASE"/>
    <property type="match status" value="1"/>
</dbReference>
<dbReference type="EC" id="5.3.1.9" evidence="3 9"/>
<dbReference type="PROSITE" id="PS00765">
    <property type="entry name" value="P_GLUCOSE_ISOMERASE_1"/>
    <property type="match status" value="1"/>
</dbReference>
<dbReference type="GO" id="GO:0097367">
    <property type="term" value="F:carbohydrate derivative binding"/>
    <property type="evidence" value="ECO:0007669"/>
    <property type="project" value="InterPro"/>
</dbReference>
<dbReference type="CDD" id="cd05015">
    <property type="entry name" value="SIS_PGI_1"/>
    <property type="match status" value="1"/>
</dbReference>
<keyword evidence="11" id="KW-1185">Reference proteome</keyword>
<dbReference type="SUPFAM" id="SSF53697">
    <property type="entry name" value="SIS domain"/>
    <property type="match status" value="1"/>
</dbReference>
<dbReference type="Gene3D" id="1.10.1390.10">
    <property type="match status" value="1"/>
</dbReference>
<keyword evidence="5 9" id="KW-0312">Gluconeogenesis</keyword>
<dbReference type="GO" id="GO:0006094">
    <property type="term" value="P:gluconeogenesis"/>
    <property type="evidence" value="ECO:0007669"/>
    <property type="project" value="UniProtKB-KW"/>
</dbReference>
<dbReference type="GO" id="GO:0048029">
    <property type="term" value="F:monosaccharide binding"/>
    <property type="evidence" value="ECO:0007669"/>
    <property type="project" value="TreeGrafter"/>
</dbReference>
<dbReference type="Gene3D" id="3.40.50.10490">
    <property type="entry name" value="Glucose-6-phosphate isomerase like protein, domain 1"/>
    <property type="match status" value="3"/>
</dbReference>
<keyword evidence="7 9" id="KW-0413">Isomerase</keyword>
<evidence type="ECO:0000256" key="9">
    <source>
        <dbReference type="RuleBase" id="RU000612"/>
    </source>
</evidence>